<feature type="compositionally biased region" description="Polar residues" evidence="1">
    <location>
        <begin position="63"/>
        <end position="84"/>
    </location>
</feature>
<keyword evidence="3" id="KW-1185">Reference proteome</keyword>
<name>A0ABR3F3Z3_9AGAR</name>
<gene>
    <name evidence="2" type="ORF">V5O48_012011</name>
</gene>
<sequence length="220" mass="23943">MSTHSWPAPASPPPTLSRSNSVQSAPFTPPSTPIPPDTKPTRPLIHLDANSTINHSIHGLQENRNQFNHGGSGNEYLSNAAVSNTDDDGDAGNTIRDSPSSAEHKEPTDDFGRWTNAQFNGEVRGVQLNANQYNTDARSSRYHSSSASDIDGYKEWMSGSSPIPGTNEGSTSSLNECQEFLSAFTPTPNAQINMRIVGVQQNQNQYNTRTFRSQYRSGST</sequence>
<organism evidence="2 3">
    <name type="scientific">Marasmius crinis-equi</name>
    <dbReference type="NCBI Taxonomy" id="585013"/>
    <lineage>
        <taxon>Eukaryota</taxon>
        <taxon>Fungi</taxon>
        <taxon>Dikarya</taxon>
        <taxon>Basidiomycota</taxon>
        <taxon>Agaricomycotina</taxon>
        <taxon>Agaricomycetes</taxon>
        <taxon>Agaricomycetidae</taxon>
        <taxon>Agaricales</taxon>
        <taxon>Marasmiineae</taxon>
        <taxon>Marasmiaceae</taxon>
        <taxon>Marasmius</taxon>
    </lineage>
</organism>
<feature type="compositionally biased region" description="Pro residues" evidence="1">
    <location>
        <begin position="27"/>
        <end position="38"/>
    </location>
</feature>
<accession>A0ABR3F3Z3</accession>
<proteinExistence type="predicted"/>
<evidence type="ECO:0000256" key="1">
    <source>
        <dbReference type="SAM" id="MobiDB-lite"/>
    </source>
</evidence>
<reference evidence="2 3" key="1">
    <citation type="submission" date="2024-02" db="EMBL/GenBank/DDBJ databases">
        <title>A draft genome for the cacao thread blight pathogen Marasmius crinis-equi.</title>
        <authorList>
            <person name="Cohen S.P."/>
            <person name="Baruah I.K."/>
            <person name="Amoako-Attah I."/>
            <person name="Bukari Y."/>
            <person name="Meinhardt L.W."/>
            <person name="Bailey B.A."/>
        </authorList>
    </citation>
    <scope>NUCLEOTIDE SEQUENCE [LARGE SCALE GENOMIC DNA]</scope>
    <source>
        <strain evidence="2 3">GH-76</strain>
    </source>
</reference>
<feature type="region of interest" description="Disordered" evidence="1">
    <location>
        <begin position="1"/>
        <end position="46"/>
    </location>
</feature>
<evidence type="ECO:0000313" key="3">
    <source>
        <dbReference type="Proteomes" id="UP001465976"/>
    </source>
</evidence>
<comment type="caution">
    <text evidence="2">The sequence shown here is derived from an EMBL/GenBank/DDBJ whole genome shotgun (WGS) entry which is preliminary data.</text>
</comment>
<dbReference type="EMBL" id="JBAHYK010001020">
    <property type="protein sequence ID" value="KAL0569953.1"/>
    <property type="molecule type" value="Genomic_DNA"/>
</dbReference>
<dbReference type="Proteomes" id="UP001465976">
    <property type="component" value="Unassembled WGS sequence"/>
</dbReference>
<feature type="compositionally biased region" description="Polar residues" evidence="1">
    <location>
        <begin position="16"/>
        <end position="25"/>
    </location>
</feature>
<feature type="non-terminal residue" evidence="2">
    <location>
        <position position="220"/>
    </location>
</feature>
<feature type="compositionally biased region" description="Basic and acidic residues" evidence="1">
    <location>
        <begin position="102"/>
        <end position="112"/>
    </location>
</feature>
<evidence type="ECO:0000313" key="2">
    <source>
        <dbReference type="EMBL" id="KAL0569953.1"/>
    </source>
</evidence>
<feature type="region of interest" description="Disordered" evidence="1">
    <location>
        <begin position="63"/>
        <end position="115"/>
    </location>
</feature>
<protein>
    <submittedName>
        <fullName evidence="2">Uncharacterized protein</fullName>
    </submittedName>
</protein>